<gene>
    <name evidence="6" type="ORF">GCM10007359_08020</name>
</gene>
<dbReference type="EMBL" id="BMDC01000001">
    <property type="protein sequence ID" value="GGH60137.1"/>
    <property type="molecule type" value="Genomic_DNA"/>
</dbReference>
<evidence type="ECO:0000256" key="3">
    <source>
        <dbReference type="ARBA" id="ARBA00022801"/>
    </source>
</evidence>
<keyword evidence="3 4" id="KW-0378">Hydrolase</keyword>
<evidence type="ECO:0000313" key="6">
    <source>
        <dbReference type="EMBL" id="GGH60137.1"/>
    </source>
</evidence>
<dbReference type="InterPro" id="IPR000086">
    <property type="entry name" value="NUDIX_hydrolase_dom"/>
</dbReference>
<feature type="domain" description="Nudix hydrolase" evidence="5">
    <location>
        <begin position="6"/>
        <end position="141"/>
    </location>
</feature>
<name>A0A917IRA7_9MICC</name>
<comment type="cofactor">
    <cofactor evidence="1">
        <name>Mg(2+)</name>
        <dbReference type="ChEBI" id="CHEBI:18420"/>
    </cofactor>
</comment>
<dbReference type="RefSeq" id="WP_188359012.1">
    <property type="nucleotide sequence ID" value="NZ_BMDC01000001.1"/>
</dbReference>
<comment type="similarity">
    <text evidence="2 4">Belongs to the Nudix hydrolase family.</text>
</comment>
<dbReference type="AlphaFoldDB" id="A0A917IRA7"/>
<sequence>MPLVMETRPAAYSVIIEDGNILLAHYSTLTVEGHKIEGWTLPGGGMDPGEQPAETAVREAFEETGFRVETENLLGVHAGYFSRDDGSVFCAHRTIFRSHIVDGTLRCEEDGTTNEVRWVNMAQLDTLVGPTTHFFDAVARMMGFENLSGWAGHYRSLVEETAGEIA</sequence>
<dbReference type="PROSITE" id="PS00893">
    <property type="entry name" value="NUDIX_BOX"/>
    <property type="match status" value="1"/>
</dbReference>
<dbReference type="Gene3D" id="3.90.79.10">
    <property type="entry name" value="Nucleoside Triphosphate Pyrophosphohydrolase"/>
    <property type="match status" value="1"/>
</dbReference>
<comment type="caution">
    <text evidence="6">The sequence shown here is derived from an EMBL/GenBank/DDBJ whole genome shotgun (WGS) entry which is preliminary data.</text>
</comment>
<reference evidence="6 7" key="1">
    <citation type="journal article" date="2014" name="Int. J. Syst. Evol. Microbiol.">
        <title>Complete genome sequence of Corynebacterium casei LMG S-19264T (=DSM 44701T), isolated from a smear-ripened cheese.</title>
        <authorList>
            <consortium name="US DOE Joint Genome Institute (JGI-PGF)"/>
            <person name="Walter F."/>
            <person name="Albersmeier A."/>
            <person name="Kalinowski J."/>
            <person name="Ruckert C."/>
        </authorList>
    </citation>
    <scope>NUCLEOTIDE SEQUENCE [LARGE SCALE GENOMIC DNA]</scope>
    <source>
        <strain evidence="6 7">CCM 8669</strain>
    </source>
</reference>
<evidence type="ECO:0000256" key="4">
    <source>
        <dbReference type="RuleBase" id="RU003476"/>
    </source>
</evidence>
<dbReference type="SUPFAM" id="SSF55811">
    <property type="entry name" value="Nudix"/>
    <property type="match status" value="1"/>
</dbReference>
<evidence type="ECO:0000256" key="1">
    <source>
        <dbReference type="ARBA" id="ARBA00001946"/>
    </source>
</evidence>
<accession>A0A917IRA7</accession>
<organism evidence="6 7">
    <name type="scientific">Rothia aerolata</name>
    <dbReference type="NCBI Taxonomy" id="1812262"/>
    <lineage>
        <taxon>Bacteria</taxon>
        <taxon>Bacillati</taxon>
        <taxon>Actinomycetota</taxon>
        <taxon>Actinomycetes</taxon>
        <taxon>Micrococcales</taxon>
        <taxon>Micrococcaceae</taxon>
        <taxon>Rothia</taxon>
    </lineage>
</organism>
<dbReference type="InterPro" id="IPR020476">
    <property type="entry name" value="Nudix_hydrolase"/>
</dbReference>
<evidence type="ECO:0000256" key="2">
    <source>
        <dbReference type="ARBA" id="ARBA00005582"/>
    </source>
</evidence>
<dbReference type="PANTHER" id="PTHR43046">
    <property type="entry name" value="GDP-MANNOSE MANNOSYL HYDROLASE"/>
    <property type="match status" value="1"/>
</dbReference>
<dbReference type="GO" id="GO:0016787">
    <property type="term" value="F:hydrolase activity"/>
    <property type="evidence" value="ECO:0007669"/>
    <property type="project" value="UniProtKB-KW"/>
</dbReference>
<keyword evidence="7" id="KW-1185">Reference proteome</keyword>
<evidence type="ECO:0000313" key="7">
    <source>
        <dbReference type="Proteomes" id="UP000600171"/>
    </source>
</evidence>
<dbReference type="Proteomes" id="UP000600171">
    <property type="component" value="Unassembled WGS sequence"/>
</dbReference>
<dbReference type="PANTHER" id="PTHR43046:SF16">
    <property type="entry name" value="ADP-RIBOSE PYROPHOSPHATASE YJHB-RELATED"/>
    <property type="match status" value="1"/>
</dbReference>
<dbReference type="Pfam" id="PF00293">
    <property type="entry name" value="NUDIX"/>
    <property type="match status" value="1"/>
</dbReference>
<evidence type="ECO:0000259" key="5">
    <source>
        <dbReference type="PROSITE" id="PS51462"/>
    </source>
</evidence>
<dbReference type="InterPro" id="IPR015797">
    <property type="entry name" value="NUDIX_hydrolase-like_dom_sf"/>
</dbReference>
<dbReference type="InterPro" id="IPR020084">
    <property type="entry name" value="NUDIX_hydrolase_CS"/>
</dbReference>
<dbReference type="PROSITE" id="PS51462">
    <property type="entry name" value="NUDIX"/>
    <property type="match status" value="1"/>
</dbReference>
<protein>
    <recommendedName>
        <fullName evidence="5">Nudix hydrolase domain-containing protein</fullName>
    </recommendedName>
</protein>
<dbReference type="CDD" id="cd02883">
    <property type="entry name" value="NUDIX_Hydrolase"/>
    <property type="match status" value="1"/>
</dbReference>
<dbReference type="PRINTS" id="PR00502">
    <property type="entry name" value="NUDIXFAMILY"/>
</dbReference>
<proteinExistence type="inferred from homology"/>